<feature type="compositionally biased region" description="Polar residues" evidence="1">
    <location>
        <begin position="7"/>
        <end position="25"/>
    </location>
</feature>
<organism evidence="2 3">
    <name type="scientific">Aulographum hederae CBS 113979</name>
    <dbReference type="NCBI Taxonomy" id="1176131"/>
    <lineage>
        <taxon>Eukaryota</taxon>
        <taxon>Fungi</taxon>
        <taxon>Dikarya</taxon>
        <taxon>Ascomycota</taxon>
        <taxon>Pezizomycotina</taxon>
        <taxon>Dothideomycetes</taxon>
        <taxon>Pleosporomycetidae</taxon>
        <taxon>Aulographales</taxon>
        <taxon>Aulographaceae</taxon>
    </lineage>
</organism>
<evidence type="ECO:0000256" key="1">
    <source>
        <dbReference type="SAM" id="MobiDB-lite"/>
    </source>
</evidence>
<evidence type="ECO:0000313" key="3">
    <source>
        <dbReference type="Proteomes" id="UP000800041"/>
    </source>
</evidence>
<feature type="region of interest" description="Disordered" evidence="1">
    <location>
        <begin position="1"/>
        <end position="25"/>
    </location>
</feature>
<dbReference type="EMBL" id="ML977165">
    <property type="protein sequence ID" value="KAF1984830.1"/>
    <property type="molecule type" value="Genomic_DNA"/>
</dbReference>
<gene>
    <name evidence="2" type="ORF">K402DRAFT_405622</name>
</gene>
<name>A0A6G1GVN1_9PEZI</name>
<protein>
    <submittedName>
        <fullName evidence="2">Uncharacterized protein</fullName>
    </submittedName>
</protein>
<dbReference type="Proteomes" id="UP000800041">
    <property type="component" value="Unassembled WGS sequence"/>
</dbReference>
<proteinExistence type="predicted"/>
<evidence type="ECO:0000313" key="2">
    <source>
        <dbReference type="EMBL" id="KAF1984830.1"/>
    </source>
</evidence>
<keyword evidence="3" id="KW-1185">Reference proteome</keyword>
<sequence>MALGSLAGTSNITSNWRQRKPNQQPAVPFAKIREGDVIWAGHFAPLLDQSVTVGDPNRAESTLGALSTKSRPMIVLRTYKEHLVALPLLTWSGRSLAAAKAANLHSEYAGMKWHRDIQHKNEAPHAPIEVDFRVKTTSLVHLVAPYTVLSTQSISR</sequence>
<dbReference type="AlphaFoldDB" id="A0A6G1GVN1"/>
<accession>A0A6G1GVN1</accession>
<reference evidence="2" key="1">
    <citation type="journal article" date="2020" name="Stud. Mycol.">
        <title>101 Dothideomycetes genomes: a test case for predicting lifestyles and emergence of pathogens.</title>
        <authorList>
            <person name="Haridas S."/>
            <person name="Albert R."/>
            <person name="Binder M."/>
            <person name="Bloem J."/>
            <person name="Labutti K."/>
            <person name="Salamov A."/>
            <person name="Andreopoulos B."/>
            <person name="Baker S."/>
            <person name="Barry K."/>
            <person name="Bills G."/>
            <person name="Bluhm B."/>
            <person name="Cannon C."/>
            <person name="Castanera R."/>
            <person name="Culley D."/>
            <person name="Daum C."/>
            <person name="Ezra D."/>
            <person name="Gonzalez J."/>
            <person name="Henrissat B."/>
            <person name="Kuo A."/>
            <person name="Liang C."/>
            <person name="Lipzen A."/>
            <person name="Lutzoni F."/>
            <person name="Magnuson J."/>
            <person name="Mondo S."/>
            <person name="Nolan M."/>
            <person name="Ohm R."/>
            <person name="Pangilinan J."/>
            <person name="Park H.-J."/>
            <person name="Ramirez L."/>
            <person name="Alfaro M."/>
            <person name="Sun H."/>
            <person name="Tritt A."/>
            <person name="Yoshinaga Y."/>
            <person name="Zwiers L.-H."/>
            <person name="Turgeon B."/>
            <person name="Goodwin S."/>
            <person name="Spatafora J."/>
            <person name="Crous P."/>
            <person name="Grigoriev I."/>
        </authorList>
    </citation>
    <scope>NUCLEOTIDE SEQUENCE</scope>
    <source>
        <strain evidence="2">CBS 113979</strain>
    </source>
</reference>
<dbReference type="OrthoDB" id="3438983at2759"/>